<accession>A0A6J4Q9V4</accession>
<dbReference type="EMBL" id="CADCUX010000645">
    <property type="protein sequence ID" value="CAA9437176.1"/>
    <property type="molecule type" value="Genomic_DNA"/>
</dbReference>
<feature type="compositionally biased region" description="Basic and acidic residues" evidence="1">
    <location>
        <begin position="204"/>
        <end position="213"/>
    </location>
</feature>
<evidence type="ECO:0000313" key="2">
    <source>
        <dbReference type="EMBL" id="CAA9437176.1"/>
    </source>
</evidence>
<sequence>ELARACLRHRIDPRRGRPACLARRRCRQHRCAGLCCLAGRAQGERTGRIRALVPAARAGDQLRVPQCRRPAHPLLRGSRRRQRSQGDPELLQQHRQARAAAGELERWRLRPAGAALPRPAPWRGGRQVLGPGRRRPRVQVEQLHRPLPHAPPGPDGPAGDVPAARQRPAGRDGQAVRLSRQAGHGRRPGVSGLPGGQAGGHPPLLRDRRDEHLPAVLPLPEDARRADRGRVRPGDRPGQGDPRRAQPRRAALAGVPGGLGL</sequence>
<proteinExistence type="predicted"/>
<reference evidence="2" key="1">
    <citation type="submission" date="2020-02" db="EMBL/GenBank/DDBJ databases">
        <authorList>
            <person name="Meier V. D."/>
        </authorList>
    </citation>
    <scope>NUCLEOTIDE SEQUENCE</scope>
    <source>
        <strain evidence="2">AVDCRST_MAG51</strain>
    </source>
</reference>
<feature type="non-terminal residue" evidence="2">
    <location>
        <position position="261"/>
    </location>
</feature>
<feature type="non-terminal residue" evidence="2">
    <location>
        <position position="1"/>
    </location>
</feature>
<organism evidence="2">
    <name type="scientific">uncultured Ramlibacter sp</name>
    <dbReference type="NCBI Taxonomy" id="260755"/>
    <lineage>
        <taxon>Bacteria</taxon>
        <taxon>Pseudomonadati</taxon>
        <taxon>Pseudomonadota</taxon>
        <taxon>Betaproteobacteria</taxon>
        <taxon>Burkholderiales</taxon>
        <taxon>Comamonadaceae</taxon>
        <taxon>Ramlibacter</taxon>
        <taxon>environmental samples</taxon>
    </lineage>
</organism>
<feature type="compositionally biased region" description="Low complexity" evidence="1">
    <location>
        <begin position="110"/>
        <end position="126"/>
    </location>
</feature>
<protein>
    <submittedName>
        <fullName evidence="2">Polysaccharide biosynthesis protein WlaX</fullName>
    </submittedName>
</protein>
<dbReference type="AlphaFoldDB" id="A0A6J4Q9V4"/>
<gene>
    <name evidence="2" type="ORF">AVDCRST_MAG51-2988</name>
</gene>
<name>A0A6J4Q9V4_9BURK</name>
<feature type="region of interest" description="Disordered" evidence="1">
    <location>
        <begin position="66"/>
        <end position="261"/>
    </location>
</feature>
<feature type="compositionally biased region" description="Basic and acidic residues" evidence="1">
    <location>
        <begin position="221"/>
        <end position="235"/>
    </location>
</feature>
<evidence type="ECO:0000256" key="1">
    <source>
        <dbReference type="SAM" id="MobiDB-lite"/>
    </source>
</evidence>